<feature type="region of interest" description="Disordered" evidence="1">
    <location>
        <begin position="685"/>
        <end position="712"/>
    </location>
</feature>
<gene>
    <name evidence="2" type="ORF">CHLRE_16g651700v5</name>
</gene>
<dbReference type="AlphaFoldDB" id="A0A2K3CSV6"/>
<reference evidence="2 3" key="1">
    <citation type="journal article" date="2007" name="Science">
        <title>The Chlamydomonas genome reveals the evolution of key animal and plant functions.</title>
        <authorList>
            <person name="Merchant S.S."/>
            <person name="Prochnik S.E."/>
            <person name="Vallon O."/>
            <person name="Harris E.H."/>
            <person name="Karpowicz S.J."/>
            <person name="Witman G.B."/>
            <person name="Terry A."/>
            <person name="Salamov A."/>
            <person name="Fritz-Laylin L.K."/>
            <person name="Marechal-Drouard L."/>
            <person name="Marshall W.F."/>
            <person name="Qu L.H."/>
            <person name="Nelson D.R."/>
            <person name="Sanderfoot A.A."/>
            <person name="Spalding M.H."/>
            <person name="Kapitonov V.V."/>
            <person name="Ren Q."/>
            <person name="Ferris P."/>
            <person name="Lindquist E."/>
            <person name="Shapiro H."/>
            <person name="Lucas S.M."/>
            <person name="Grimwood J."/>
            <person name="Schmutz J."/>
            <person name="Cardol P."/>
            <person name="Cerutti H."/>
            <person name="Chanfreau G."/>
            <person name="Chen C.L."/>
            <person name="Cognat V."/>
            <person name="Croft M.T."/>
            <person name="Dent R."/>
            <person name="Dutcher S."/>
            <person name="Fernandez E."/>
            <person name="Fukuzawa H."/>
            <person name="Gonzalez-Ballester D."/>
            <person name="Gonzalez-Halphen D."/>
            <person name="Hallmann A."/>
            <person name="Hanikenne M."/>
            <person name="Hippler M."/>
            <person name="Inwood W."/>
            <person name="Jabbari K."/>
            <person name="Kalanon M."/>
            <person name="Kuras R."/>
            <person name="Lefebvre P.A."/>
            <person name="Lemaire S.D."/>
            <person name="Lobanov A.V."/>
            <person name="Lohr M."/>
            <person name="Manuell A."/>
            <person name="Meier I."/>
            <person name="Mets L."/>
            <person name="Mittag M."/>
            <person name="Mittelmeier T."/>
            <person name="Moroney J.V."/>
            <person name="Moseley J."/>
            <person name="Napoli C."/>
            <person name="Nedelcu A.M."/>
            <person name="Niyogi K."/>
            <person name="Novoselov S.V."/>
            <person name="Paulsen I.T."/>
            <person name="Pazour G."/>
            <person name="Purton S."/>
            <person name="Ral J.P."/>
            <person name="Riano-Pachon D.M."/>
            <person name="Riekhof W."/>
            <person name="Rymarquis L."/>
            <person name="Schroda M."/>
            <person name="Stern D."/>
            <person name="Umen J."/>
            <person name="Willows R."/>
            <person name="Wilson N."/>
            <person name="Zimmer S.L."/>
            <person name="Allmer J."/>
            <person name="Balk J."/>
            <person name="Bisova K."/>
            <person name="Chen C.J."/>
            <person name="Elias M."/>
            <person name="Gendler K."/>
            <person name="Hauser C."/>
            <person name="Lamb M.R."/>
            <person name="Ledford H."/>
            <person name="Long J.C."/>
            <person name="Minagawa J."/>
            <person name="Page M.D."/>
            <person name="Pan J."/>
            <person name="Pootakham W."/>
            <person name="Roje S."/>
            <person name="Rose A."/>
            <person name="Stahlberg E."/>
            <person name="Terauchi A.M."/>
            <person name="Yang P."/>
            <person name="Ball S."/>
            <person name="Bowler C."/>
            <person name="Dieckmann C.L."/>
            <person name="Gladyshev V.N."/>
            <person name="Green P."/>
            <person name="Jorgensen R."/>
            <person name="Mayfield S."/>
            <person name="Mueller-Roeber B."/>
            <person name="Rajamani S."/>
            <person name="Sayre R.T."/>
            <person name="Brokstein P."/>
            <person name="Dubchak I."/>
            <person name="Goodstein D."/>
            <person name="Hornick L."/>
            <person name="Huang Y.W."/>
            <person name="Jhaveri J."/>
            <person name="Luo Y."/>
            <person name="Martinez D."/>
            <person name="Ngau W.C."/>
            <person name="Otillar B."/>
            <person name="Poliakov A."/>
            <person name="Porter A."/>
            <person name="Szajkowski L."/>
            <person name="Werner G."/>
            <person name="Zhou K."/>
            <person name="Grigoriev I.V."/>
            <person name="Rokhsar D.S."/>
            <person name="Grossman A.R."/>
        </authorList>
    </citation>
    <scope>NUCLEOTIDE SEQUENCE [LARGE SCALE GENOMIC DNA]</scope>
    <source>
        <strain evidence="3">CC-503</strain>
    </source>
</reference>
<dbReference type="RefSeq" id="XP_042915451.1">
    <property type="nucleotide sequence ID" value="XM_043070808.1"/>
</dbReference>
<protein>
    <submittedName>
        <fullName evidence="2">Uncharacterized protein</fullName>
    </submittedName>
</protein>
<dbReference type="InterPro" id="IPR040051">
    <property type="entry name" value="SECISBP2"/>
</dbReference>
<dbReference type="GO" id="GO:0035368">
    <property type="term" value="F:selenocysteine insertion sequence binding"/>
    <property type="evidence" value="ECO:0007669"/>
    <property type="project" value="InterPro"/>
</dbReference>
<feature type="region of interest" description="Disordered" evidence="1">
    <location>
        <begin position="984"/>
        <end position="1004"/>
    </location>
</feature>
<feature type="region of interest" description="Disordered" evidence="1">
    <location>
        <begin position="220"/>
        <end position="276"/>
    </location>
</feature>
<keyword evidence="3" id="KW-1185">Reference proteome</keyword>
<dbReference type="InParanoid" id="A0A2K3CSV6"/>
<feature type="compositionally biased region" description="Low complexity" evidence="1">
    <location>
        <begin position="878"/>
        <end position="889"/>
    </location>
</feature>
<dbReference type="KEGG" id="cre:CHLRE_16g651700v5"/>
<feature type="region of interest" description="Disordered" evidence="1">
    <location>
        <begin position="1"/>
        <end position="21"/>
    </location>
</feature>
<dbReference type="PANTHER" id="PTHR13284:SF4">
    <property type="entry name" value="C2H2-TYPE DOMAIN-CONTAINING PROTEIN"/>
    <property type="match status" value="1"/>
</dbReference>
<feature type="compositionally biased region" description="Polar residues" evidence="1">
    <location>
        <begin position="777"/>
        <end position="790"/>
    </location>
</feature>
<evidence type="ECO:0000313" key="2">
    <source>
        <dbReference type="EMBL" id="PNW71376.1"/>
    </source>
</evidence>
<dbReference type="OrthoDB" id="552514at2759"/>
<feature type="region of interest" description="Disordered" evidence="1">
    <location>
        <begin position="359"/>
        <end position="410"/>
    </location>
</feature>
<evidence type="ECO:0000313" key="3">
    <source>
        <dbReference type="Proteomes" id="UP000006906"/>
    </source>
</evidence>
<proteinExistence type="predicted"/>
<accession>A0A2K3CSV6</accession>
<sequence>MSAMSQEPHRPHDSAGPAFDTTADTQSLLASFPVPTAAEAVALEDGWNIDDDCWDLDQMLGLNGQEDSAAAPELLSPSQEPAGIGGLSGGGSSVVPPLIGGLLEGAAAVTSAAQQLPGGGGGGGGGAMMQQQQQLYGAVVQQRQGGMEVATRPGDDAAQQASPAFPLQLQPDGAAPASEDMVLNPAAAAVYREWQQPDEQQQQGPAQYPYNGQIWQQPLHHHQQQFHPHPHHQYQHQHHHPHQYQHHHQHHHHQQSGLQQCAQYPPPQSSGSGQLEPNIAQLPLAVDQQHHRLPLMPVPAVVPSLSPLPVLQPPPQQLLLRQLLETAAAALPGPAGTASGAAAAGSAGSAGSVSCRHALETTRGGNGGEELQPPQPPQRYGSWPYPHPASNGLQHQQPTQPPPPQLQSVHLPARNGEHMDLLRRLLAAGKAGPKFWAAVLQNGDGGKNATVSDLLQPAATSASGAAGAGGSSSNAFAAAGSDRVSKGVGCLPVYATLPADVVRARYAPGSPTTSATFTYIGPARPAKTDYTTGSGGYAKSAFHPFPNDVQLALCGVLGSLLDGASAAAAASAAAVLAAAHSQPLLTATASSIAVAGGHGCRRAGGGGGGGGGAKGQWPPTPGLCYFLDKEYRTHCLDHHDMTNHKCTKNGHVTHSLHRLLVVRCIGVRPEDACAGGAAGVEEGAAAAGSAGAKGGKGGRRKGNTSGGDDGFGGQLVQVKATRDGVVATFAFGKSWPCINVVHPPEQAPAAAGSHGQPAVAVPSAAEEHEQAPAANGTVGSSKACQPASTSSRRRRVRQYAPPPSAVPPACAAAPAAAAVAAATAAATAVAPAAAMGPADAAPGACAAAEGGTAAAEVAAEVNEAEHRGSRRRLVPTTAAAAGASGDAAGSSGGGGGGDSSSNVEALSQAMKDAARLDDGIRLFMQSEKATTEYFEILIKKEFDRDLPRILNMRDGHPRGYGILNAIIHAALALEGLSSEQSSFAQEAAAITPQPPQPKLPQPRVMSDGMQSKVVALFEALLELCGSDSGGGGASGGSDGSGTPGLGGPADRAKQLYLQKDFDWWDTVLHTCCRFGLVLVLHWLLPRLDGNALTASTKKRWVPLMTAARAEHGRAVEVTELLLRRCLELGLFGPSALEAGTSVLLCDLTPFNKYYRSVGARRVLDTAMERVWRDPSTRPRVREDVQDEEQLMSLMDGLSLGMGRLSLGRDMDTTE</sequence>
<dbReference type="ExpressionAtlas" id="A0A2K3CSV6">
    <property type="expression patterns" value="baseline and differential"/>
</dbReference>
<feature type="region of interest" description="Disordered" evidence="1">
    <location>
        <begin position="747"/>
        <end position="808"/>
    </location>
</feature>
<dbReference type="Gramene" id="PNW71376">
    <property type="protein sequence ID" value="PNW71376"/>
    <property type="gene ID" value="CHLRE_16g651700v5"/>
</dbReference>
<dbReference type="PANTHER" id="PTHR13284">
    <property type="entry name" value="GH01354P"/>
    <property type="match status" value="1"/>
</dbReference>
<dbReference type="EMBL" id="CM008977">
    <property type="protein sequence ID" value="PNW71376.1"/>
    <property type="molecule type" value="Genomic_DNA"/>
</dbReference>
<feature type="region of interest" description="Disordered" evidence="1">
    <location>
        <begin position="859"/>
        <end position="902"/>
    </location>
</feature>
<feature type="compositionally biased region" description="Basic residues" evidence="1">
    <location>
        <begin position="220"/>
        <end position="254"/>
    </location>
</feature>
<dbReference type="GeneID" id="5723790"/>
<evidence type="ECO:0000256" key="1">
    <source>
        <dbReference type="SAM" id="MobiDB-lite"/>
    </source>
</evidence>
<dbReference type="GO" id="GO:0031490">
    <property type="term" value="F:chromatin DNA binding"/>
    <property type="evidence" value="ECO:0000318"/>
    <property type="project" value="GO_Central"/>
</dbReference>
<name>A0A2K3CSV6_CHLRE</name>
<organism evidence="2 3">
    <name type="scientific">Chlamydomonas reinhardtii</name>
    <name type="common">Chlamydomonas smithii</name>
    <dbReference type="NCBI Taxonomy" id="3055"/>
    <lineage>
        <taxon>Eukaryota</taxon>
        <taxon>Viridiplantae</taxon>
        <taxon>Chlorophyta</taxon>
        <taxon>core chlorophytes</taxon>
        <taxon>Chlorophyceae</taxon>
        <taxon>CS clade</taxon>
        <taxon>Chlamydomonadales</taxon>
        <taxon>Chlamydomonadaceae</taxon>
        <taxon>Chlamydomonas</taxon>
    </lineage>
</organism>
<dbReference type="Proteomes" id="UP000006906">
    <property type="component" value="Chromosome 16"/>
</dbReference>